<name>A0ABP6WT21_9FLAO</name>
<evidence type="ECO:0000313" key="2">
    <source>
        <dbReference type="Proteomes" id="UP001500954"/>
    </source>
</evidence>
<evidence type="ECO:0000313" key="1">
    <source>
        <dbReference type="EMBL" id="GAA3555919.1"/>
    </source>
</evidence>
<gene>
    <name evidence="1" type="ORF">GCM10022395_04090</name>
</gene>
<dbReference type="Proteomes" id="UP001500954">
    <property type="component" value="Unassembled WGS sequence"/>
</dbReference>
<keyword evidence="2" id="KW-1185">Reference proteome</keyword>
<comment type="caution">
    <text evidence="1">The sequence shown here is derived from an EMBL/GenBank/DDBJ whole genome shotgun (WGS) entry which is preliminary data.</text>
</comment>
<sequence>MRYLKLTLLLLSITCFGQNDTVFIRKNIKHYPEKAVYKTDTIVFETPNARNILIGNDILTQTSNQQGAKGYGIFFESFNVKGCRESEMPQPNKVIRIGKSKEEWNITILAYTNCCQDFLADISVENGNTLDLIFHNYGMYCSCTCPFELTYKLRIMEFEDLKKVKYLTINGKTKTELK</sequence>
<organism evidence="1 2">
    <name type="scientific">Snuella lapsa</name>
    <dbReference type="NCBI Taxonomy" id="870481"/>
    <lineage>
        <taxon>Bacteria</taxon>
        <taxon>Pseudomonadati</taxon>
        <taxon>Bacteroidota</taxon>
        <taxon>Flavobacteriia</taxon>
        <taxon>Flavobacteriales</taxon>
        <taxon>Flavobacteriaceae</taxon>
        <taxon>Snuella</taxon>
    </lineage>
</organism>
<reference evidence="2" key="1">
    <citation type="journal article" date="2019" name="Int. J. Syst. Evol. Microbiol.">
        <title>The Global Catalogue of Microorganisms (GCM) 10K type strain sequencing project: providing services to taxonomists for standard genome sequencing and annotation.</title>
        <authorList>
            <consortium name="The Broad Institute Genomics Platform"/>
            <consortium name="The Broad Institute Genome Sequencing Center for Infectious Disease"/>
            <person name="Wu L."/>
            <person name="Ma J."/>
        </authorList>
    </citation>
    <scope>NUCLEOTIDE SEQUENCE [LARGE SCALE GENOMIC DNA]</scope>
    <source>
        <strain evidence="2">JCM 17111</strain>
    </source>
</reference>
<dbReference type="EMBL" id="BAABCY010000015">
    <property type="protein sequence ID" value="GAA3555919.1"/>
    <property type="molecule type" value="Genomic_DNA"/>
</dbReference>
<dbReference type="RefSeq" id="WP_345004091.1">
    <property type="nucleotide sequence ID" value="NZ_BAABCY010000015.1"/>
</dbReference>
<proteinExistence type="predicted"/>
<protein>
    <submittedName>
        <fullName evidence="1">Uncharacterized protein</fullName>
    </submittedName>
</protein>
<accession>A0ABP6WT21</accession>